<dbReference type="InterPro" id="IPR036291">
    <property type="entry name" value="NAD(P)-bd_dom_sf"/>
</dbReference>
<evidence type="ECO:0000259" key="1">
    <source>
        <dbReference type="Pfam" id="PF04321"/>
    </source>
</evidence>
<dbReference type="EC" id="1.1.1.133" evidence="2"/>
<dbReference type="EMBL" id="DSYZ01000095">
    <property type="protein sequence ID" value="HGT83070.1"/>
    <property type="molecule type" value="Genomic_DNA"/>
</dbReference>
<dbReference type="GO" id="GO:0008831">
    <property type="term" value="F:dTDP-4-dehydrorhamnose reductase activity"/>
    <property type="evidence" value="ECO:0007669"/>
    <property type="project" value="UniProtKB-EC"/>
</dbReference>
<sequence length="291" mass="32816">MRLFITGGSGLLGSKIAEIALEKGYEVFSGYKTHLPEFGIPVKIDLLDKDFISAIKEAKPEVVIHSAALTDVDKCEIEKEIAYRINVEATKIIADFCRKKGSHLIYISTDYVFDGQKGNYKENDEARPINYYGYTKFLAEGFCKDFCIARTCVIYGSKPASGKVNFALWLIKNLEEGKEVKVVTDQFITPTLNTNLANMLLEIAERKLSGIFHLAGAKRVSRYDFAVEIAKAFDLDEDLIRKAKMEEMKWIAKRPRDSSLDVSKAKELLKEKPMSLGESLLEFSKEFSSSF</sequence>
<keyword evidence="2" id="KW-0560">Oxidoreductase</keyword>
<dbReference type="NCBIfam" id="TIGR01214">
    <property type="entry name" value="rmlD"/>
    <property type="match status" value="1"/>
</dbReference>
<dbReference type="InterPro" id="IPR005913">
    <property type="entry name" value="dTDP_dehydrorham_reduct"/>
</dbReference>
<dbReference type="Gene3D" id="3.90.25.10">
    <property type="entry name" value="UDP-galactose 4-epimerase, domain 1"/>
    <property type="match status" value="1"/>
</dbReference>
<feature type="domain" description="RmlD-like substrate binding" evidence="1">
    <location>
        <begin position="1"/>
        <end position="286"/>
    </location>
</feature>
<evidence type="ECO:0000313" key="2">
    <source>
        <dbReference type="EMBL" id="HGT83070.1"/>
    </source>
</evidence>
<dbReference type="CDD" id="cd05254">
    <property type="entry name" value="dTDP_HR_like_SDR_e"/>
    <property type="match status" value="1"/>
</dbReference>
<dbReference type="PANTHER" id="PTHR43242:SF1">
    <property type="entry name" value="NAD(P)-BINDING ROSSMANN-FOLD SUPERFAMILY PROTEIN"/>
    <property type="match status" value="1"/>
</dbReference>
<gene>
    <name evidence="2" type="primary">rfbD</name>
    <name evidence="2" type="ORF">ENT52_05030</name>
</gene>
<dbReference type="Pfam" id="PF04321">
    <property type="entry name" value="RmlD_sub_bind"/>
    <property type="match status" value="1"/>
</dbReference>
<name>A0A7J3M3U2_ARCFL</name>
<dbReference type="SUPFAM" id="SSF51735">
    <property type="entry name" value="NAD(P)-binding Rossmann-fold domains"/>
    <property type="match status" value="1"/>
</dbReference>
<protein>
    <submittedName>
        <fullName evidence="2">dTDP-4-dehydrorhamnose reductase</fullName>
        <ecNumber evidence="2">1.1.1.133</ecNumber>
    </submittedName>
</protein>
<accession>A0A7J3M3U2</accession>
<dbReference type="AlphaFoldDB" id="A0A7J3M3U2"/>
<dbReference type="InterPro" id="IPR029903">
    <property type="entry name" value="RmlD-like-bd"/>
</dbReference>
<reference evidence="2" key="1">
    <citation type="journal article" date="2020" name="mSystems">
        <title>Genome- and Community-Level Interaction Insights into Carbon Utilization and Element Cycling Functions of Hydrothermarchaeota in Hydrothermal Sediment.</title>
        <authorList>
            <person name="Zhou Z."/>
            <person name="Liu Y."/>
            <person name="Xu W."/>
            <person name="Pan J."/>
            <person name="Luo Z.H."/>
            <person name="Li M."/>
        </authorList>
    </citation>
    <scope>NUCLEOTIDE SEQUENCE [LARGE SCALE GENOMIC DNA]</scope>
    <source>
        <strain evidence="2">SpSt-587</strain>
    </source>
</reference>
<comment type="caution">
    <text evidence="2">The sequence shown here is derived from an EMBL/GenBank/DDBJ whole genome shotgun (WGS) entry which is preliminary data.</text>
</comment>
<dbReference type="PANTHER" id="PTHR43242">
    <property type="entry name" value="NAD(P)-BINDING ROSSMANN-FOLD SUPERFAMILY PROTEIN"/>
    <property type="match status" value="1"/>
</dbReference>
<proteinExistence type="predicted"/>
<organism evidence="2">
    <name type="scientific">Archaeoglobus fulgidus</name>
    <dbReference type="NCBI Taxonomy" id="2234"/>
    <lineage>
        <taxon>Archaea</taxon>
        <taxon>Methanobacteriati</taxon>
        <taxon>Methanobacteriota</taxon>
        <taxon>Archaeoglobi</taxon>
        <taxon>Archaeoglobales</taxon>
        <taxon>Archaeoglobaceae</taxon>
        <taxon>Archaeoglobus</taxon>
    </lineage>
</organism>
<dbReference type="Gene3D" id="3.40.50.720">
    <property type="entry name" value="NAD(P)-binding Rossmann-like Domain"/>
    <property type="match status" value="1"/>
</dbReference>